<organism evidence="2 3">
    <name type="scientific">Caldicellulosiruptor morganii</name>
    <dbReference type="NCBI Taxonomy" id="1387555"/>
    <lineage>
        <taxon>Bacteria</taxon>
        <taxon>Bacillati</taxon>
        <taxon>Bacillota</taxon>
        <taxon>Bacillota incertae sedis</taxon>
        <taxon>Caldicellulosiruptorales</taxon>
        <taxon>Caldicellulosiruptoraceae</taxon>
        <taxon>Caldicellulosiruptor</taxon>
    </lineage>
</organism>
<reference evidence="2" key="1">
    <citation type="submission" date="2022-12" db="EMBL/GenBank/DDBJ databases">
        <authorList>
            <person name="Bing R.G."/>
            <person name="Willard D.J."/>
            <person name="Manesh M.J.H."/>
            <person name="Laemthong T."/>
            <person name="Crosby J.R."/>
            <person name="Kelly R.M."/>
        </authorList>
    </citation>
    <scope>NUCLEOTIDE SEQUENCE</scope>
    <source>
        <strain evidence="2">DSM 8990</strain>
    </source>
</reference>
<evidence type="ECO:0000313" key="3">
    <source>
        <dbReference type="Proteomes" id="UP001164909"/>
    </source>
</evidence>
<evidence type="ECO:0000256" key="1">
    <source>
        <dbReference type="SAM" id="SignalP"/>
    </source>
</evidence>
<proteinExistence type="predicted"/>
<evidence type="ECO:0000313" key="2">
    <source>
        <dbReference type="EMBL" id="WAM34287.1"/>
    </source>
</evidence>
<gene>
    <name evidence="2" type="ORF">OTK00_000471</name>
</gene>
<dbReference type="RefSeq" id="WP_045170394.1">
    <property type="nucleotide sequence ID" value="NZ_CP113865.1"/>
</dbReference>
<feature type="signal peptide" evidence="1">
    <location>
        <begin position="1"/>
        <end position="27"/>
    </location>
</feature>
<accession>A0ABY7BN61</accession>
<keyword evidence="3" id="KW-1185">Reference proteome</keyword>
<dbReference type="Proteomes" id="UP001164909">
    <property type="component" value="Chromosome"/>
</dbReference>
<protein>
    <submittedName>
        <fullName evidence="2">DUF2092 domain-containing protein</fullName>
    </submittedName>
</protein>
<name>A0ABY7BN61_9FIRM</name>
<feature type="chain" id="PRO_5047037446" evidence="1">
    <location>
        <begin position="28"/>
        <end position="347"/>
    </location>
</feature>
<dbReference type="EMBL" id="CP113865">
    <property type="protein sequence ID" value="WAM34287.1"/>
    <property type="molecule type" value="Genomic_DNA"/>
</dbReference>
<keyword evidence="1" id="KW-0732">Signal</keyword>
<sequence length="347" mass="38372">MKGFKKIFCVVAAAFFLLFNLSSFAIALQTSSNSLKTSFKSELSRLLNVDTPISCDIITTSRGQKSLGFGVNIAVNKTNSYKISADRKNKRFFVYARKGNLSSTTYVNGQKVYTLDTKDNKYVENIIPSSLWLSINMLDMPLSQNQNKFNQAVLSYLSSQASSIIKGAYKAKTLAFGKNVDCYVLTANLPGKILEPAVKNLLISNTKTILSQLSPMIDLYLKTLTDEEKQALKSLNVDPASINADQITKLIENAISSSVNSLKLDDYRVSFYLDQKTNKIVKIIIKNIPANSNGVSSRVEISNILTGNDVKFPQISQAMIKSQSSQLNLAGILKLLEDFVSKIQQLK</sequence>